<evidence type="ECO:0000313" key="3">
    <source>
        <dbReference type="EMBL" id="HFC97002.1"/>
    </source>
</evidence>
<comment type="caution">
    <text evidence="3">The sequence shown here is derived from an EMBL/GenBank/DDBJ whole genome shotgun (WGS) entry which is preliminary data.</text>
</comment>
<dbReference type="InterPro" id="IPR014729">
    <property type="entry name" value="Rossmann-like_a/b/a_fold"/>
</dbReference>
<sequence>MDQARRDAPYRAGGAYPRSGAFSLPTQETVIPEALERILRSFPAVAVALSGGVDSAVLAAAAVRILGPERVRTLTAVGPIFPFEEGQWARRTADLLGTDHREVFFDPLDLPAFLENPPDRCYYCKRELLVRFQEEAGGRVLCDGTQADDLRSDRPGLRALRELGVRSPLAEAGLSKEEVRALARNLGLPQARKPPSPCLATRFPPGEPVRREALVRVARAEETLRKRLGLEVLRVRFVRGEARLEVPPSEMERVFARRREISRCLLDLGFKRVSLDLIGYF</sequence>
<organism evidence="3">
    <name type="scientific">Thermosulfurimonas dismutans</name>
    <dbReference type="NCBI Taxonomy" id="999894"/>
    <lineage>
        <taxon>Bacteria</taxon>
        <taxon>Pseudomonadati</taxon>
        <taxon>Thermodesulfobacteriota</taxon>
        <taxon>Thermodesulfobacteria</taxon>
        <taxon>Thermodesulfobacteriales</taxon>
        <taxon>Thermodesulfobacteriaceae</taxon>
        <taxon>Thermosulfurimonas</taxon>
    </lineage>
</organism>
<feature type="active site" description="Nucleophile and sulfur donor" evidence="1">
    <location>
        <position position="198"/>
    </location>
</feature>
<accession>A0A7C3GRM5</accession>
<evidence type="ECO:0000259" key="2">
    <source>
        <dbReference type="Pfam" id="PF00733"/>
    </source>
</evidence>
<dbReference type="InterPro" id="IPR052188">
    <property type="entry name" value="Ni-pincer_cofactor_biosynth"/>
</dbReference>
<dbReference type="GO" id="GO:0006529">
    <property type="term" value="P:asparagine biosynthetic process"/>
    <property type="evidence" value="ECO:0007669"/>
    <property type="project" value="InterPro"/>
</dbReference>
<dbReference type="SUPFAM" id="SSF52402">
    <property type="entry name" value="Adenine nucleotide alpha hydrolases-like"/>
    <property type="match status" value="1"/>
</dbReference>
<proteinExistence type="predicted"/>
<dbReference type="EMBL" id="DRMH01000012">
    <property type="protein sequence ID" value="HFC97002.1"/>
    <property type="molecule type" value="Genomic_DNA"/>
</dbReference>
<protein>
    <submittedName>
        <fullName evidence="3">ATP-dependent sacrificial sulfur transferase LarE</fullName>
    </submittedName>
</protein>
<keyword evidence="3" id="KW-0808">Transferase</keyword>
<dbReference type="NCBIfam" id="TIGR00268">
    <property type="entry name" value="ATP-dependent sacrificial sulfur transferase LarE"/>
    <property type="match status" value="1"/>
</dbReference>
<dbReference type="InterPro" id="IPR005232">
    <property type="entry name" value="LarE"/>
</dbReference>
<reference evidence="3" key="1">
    <citation type="journal article" date="2020" name="mSystems">
        <title>Genome- and Community-Level Interaction Insights into Carbon Utilization and Element Cycling Functions of Hydrothermarchaeota in Hydrothermal Sediment.</title>
        <authorList>
            <person name="Zhou Z."/>
            <person name="Liu Y."/>
            <person name="Xu W."/>
            <person name="Pan J."/>
            <person name="Luo Z.H."/>
            <person name="Li M."/>
        </authorList>
    </citation>
    <scope>NUCLEOTIDE SEQUENCE [LARGE SCALE GENOMIC DNA]</scope>
    <source>
        <strain evidence="3">HyVt-483</strain>
    </source>
</reference>
<dbReference type="Pfam" id="PF00733">
    <property type="entry name" value="Asn_synthase"/>
    <property type="match status" value="1"/>
</dbReference>
<name>A0A7C3GRM5_9BACT</name>
<dbReference type="PIRSF" id="PIRSF006661">
    <property type="entry name" value="PP-lp_UCP006661"/>
    <property type="match status" value="1"/>
</dbReference>
<gene>
    <name evidence="3" type="primary">larE</name>
    <name evidence="3" type="ORF">ENJ40_00900</name>
</gene>
<dbReference type="Gene3D" id="3.40.50.620">
    <property type="entry name" value="HUPs"/>
    <property type="match status" value="1"/>
</dbReference>
<dbReference type="GO" id="GO:0004066">
    <property type="term" value="F:asparagine synthase (glutamine-hydrolyzing) activity"/>
    <property type="evidence" value="ECO:0007669"/>
    <property type="project" value="InterPro"/>
</dbReference>
<dbReference type="PANTHER" id="PTHR43169:SF2">
    <property type="entry name" value="NAD_GMP SYNTHASE DOMAIN-CONTAINING PROTEIN"/>
    <property type="match status" value="1"/>
</dbReference>
<dbReference type="AlphaFoldDB" id="A0A7C3GRM5"/>
<dbReference type="Proteomes" id="UP000886043">
    <property type="component" value="Unassembled WGS sequence"/>
</dbReference>
<dbReference type="CDD" id="cd01990">
    <property type="entry name" value="LarE-like"/>
    <property type="match status" value="1"/>
</dbReference>
<evidence type="ECO:0000256" key="1">
    <source>
        <dbReference type="PIRSR" id="PIRSR006661-1"/>
    </source>
</evidence>
<dbReference type="InterPro" id="IPR001962">
    <property type="entry name" value="Asn_synthase"/>
</dbReference>
<dbReference type="GO" id="GO:0016783">
    <property type="term" value="F:sulfurtransferase activity"/>
    <property type="evidence" value="ECO:0007669"/>
    <property type="project" value="InterPro"/>
</dbReference>
<feature type="domain" description="Asparagine synthetase" evidence="2">
    <location>
        <begin position="31"/>
        <end position="113"/>
    </location>
</feature>
<dbReference type="PANTHER" id="PTHR43169">
    <property type="entry name" value="EXSB FAMILY PROTEIN"/>
    <property type="match status" value="1"/>
</dbReference>